<gene>
    <name evidence="5" type="ORF">C1645_808786</name>
</gene>
<reference evidence="5 6" key="1">
    <citation type="submission" date="2018-06" db="EMBL/GenBank/DDBJ databases">
        <title>Comparative genomics reveals the genomic features of Rhizophagus irregularis, R. cerebriforme, R. diaphanum and Gigaspora rosea, and their symbiotic lifestyle signature.</title>
        <authorList>
            <person name="Morin E."/>
            <person name="San Clemente H."/>
            <person name="Chen E.C.H."/>
            <person name="De La Providencia I."/>
            <person name="Hainaut M."/>
            <person name="Kuo A."/>
            <person name="Kohler A."/>
            <person name="Murat C."/>
            <person name="Tang N."/>
            <person name="Roy S."/>
            <person name="Loubradou J."/>
            <person name="Henrissat B."/>
            <person name="Grigoriev I.V."/>
            <person name="Corradi N."/>
            <person name="Roux C."/>
            <person name="Martin F.M."/>
        </authorList>
    </citation>
    <scope>NUCLEOTIDE SEQUENCE [LARGE SCALE GENOMIC DNA]</scope>
    <source>
        <strain evidence="5 6">DAOM 227022</strain>
    </source>
</reference>
<dbReference type="GO" id="GO:0043657">
    <property type="term" value="C:host cell"/>
    <property type="evidence" value="ECO:0007669"/>
    <property type="project" value="UniProtKB-SubCell"/>
</dbReference>
<dbReference type="Proteomes" id="UP000265703">
    <property type="component" value="Unassembled WGS sequence"/>
</dbReference>
<name>A0A397SDR0_9GLOM</name>
<dbReference type="InterPro" id="IPR045379">
    <property type="entry name" value="Crinkler_N"/>
</dbReference>
<comment type="subcellular location">
    <subcellularLocation>
        <location evidence="1">Host cell</location>
    </subcellularLocation>
    <subcellularLocation>
        <location evidence="2">Secreted</location>
    </subcellularLocation>
</comment>
<dbReference type="EMBL" id="QKYT01000496">
    <property type="protein sequence ID" value="RIA84393.1"/>
    <property type="molecule type" value="Genomic_DNA"/>
</dbReference>
<evidence type="ECO:0000256" key="2">
    <source>
        <dbReference type="ARBA" id="ARBA00004613"/>
    </source>
</evidence>
<feature type="domain" description="Crinkler effector protein N-terminal" evidence="4">
    <location>
        <begin position="3"/>
        <end position="101"/>
    </location>
</feature>
<comment type="caution">
    <text evidence="5">The sequence shown here is derived from an EMBL/GenBank/DDBJ whole genome shotgun (WGS) entry which is preliminary data.</text>
</comment>
<evidence type="ECO:0000256" key="3">
    <source>
        <dbReference type="ARBA" id="ARBA00022525"/>
    </source>
</evidence>
<accession>A0A397SDR0</accession>
<dbReference type="Pfam" id="PF20147">
    <property type="entry name" value="Crinkler"/>
    <property type="match status" value="1"/>
</dbReference>
<protein>
    <recommendedName>
        <fullName evidence="4">Crinkler effector protein N-terminal domain-containing protein</fullName>
    </recommendedName>
</protein>
<sequence>MPITLLCLVKGNTTASAFPVDIEKDQLVGHLKKVIKAEQLQTFANVDAKDIKLWEVKISDDQDDLLSNLTLNDVDELLATREIGDYWTEKPPKRHIHVIVKLPLLSLEEALSCIPPPITYSPKCTKSKTTTKVNGDPPTRVLLWGRLFR</sequence>
<evidence type="ECO:0000313" key="5">
    <source>
        <dbReference type="EMBL" id="RIA84393.1"/>
    </source>
</evidence>
<proteinExistence type="predicted"/>
<evidence type="ECO:0000313" key="6">
    <source>
        <dbReference type="Proteomes" id="UP000265703"/>
    </source>
</evidence>
<dbReference type="GO" id="GO:0005576">
    <property type="term" value="C:extracellular region"/>
    <property type="evidence" value="ECO:0007669"/>
    <property type="project" value="UniProtKB-SubCell"/>
</dbReference>
<dbReference type="OrthoDB" id="2673191at2759"/>
<keyword evidence="6" id="KW-1185">Reference proteome</keyword>
<dbReference type="AlphaFoldDB" id="A0A397SDR0"/>
<keyword evidence="3" id="KW-0964">Secreted</keyword>
<organism evidence="5 6">
    <name type="scientific">Glomus cerebriforme</name>
    <dbReference type="NCBI Taxonomy" id="658196"/>
    <lineage>
        <taxon>Eukaryota</taxon>
        <taxon>Fungi</taxon>
        <taxon>Fungi incertae sedis</taxon>
        <taxon>Mucoromycota</taxon>
        <taxon>Glomeromycotina</taxon>
        <taxon>Glomeromycetes</taxon>
        <taxon>Glomerales</taxon>
        <taxon>Glomeraceae</taxon>
        <taxon>Glomus</taxon>
    </lineage>
</organism>
<dbReference type="STRING" id="658196.A0A397SDR0"/>
<evidence type="ECO:0000259" key="4">
    <source>
        <dbReference type="Pfam" id="PF20147"/>
    </source>
</evidence>
<evidence type="ECO:0000256" key="1">
    <source>
        <dbReference type="ARBA" id="ARBA00004340"/>
    </source>
</evidence>